<evidence type="ECO:0000313" key="2">
    <source>
        <dbReference type="EMBL" id="GFD57663.1"/>
    </source>
</evidence>
<feature type="compositionally biased region" description="Low complexity" evidence="1">
    <location>
        <begin position="8"/>
        <end position="24"/>
    </location>
</feature>
<feature type="compositionally biased region" description="Low complexity" evidence="1">
    <location>
        <begin position="70"/>
        <end position="79"/>
    </location>
</feature>
<dbReference type="AlphaFoldDB" id="A0A699XER8"/>
<reference evidence="2" key="1">
    <citation type="journal article" date="2019" name="Sci. Rep.">
        <title>Draft genome of Tanacetum cinerariifolium, the natural source of mosquito coil.</title>
        <authorList>
            <person name="Yamashiro T."/>
            <person name="Shiraishi A."/>
            <person name="Satake H."/>
            <person name="Nakayama K."/>
        </authorList>
    </citation>
    <scope>NUCLEOTIDE SEQUENCE</scope>
</reference>
<protein>
    <submittedName>
        <fullName evidence="2">Uncharacterized protein</fullName>
    </submittedName>
</protein>
<organism evidence="2">
    <name type="scientific">Tanacetum cinerariifolium</name>
    <name type="common">Dalmatian daisy</name>
    <name type="synonym">Chrysanthemum cinerariifolium</name>
    <dbReference type="NCBI Taxonomy" id="118510"/>
    <lineage>
        <taxon>Eukaryota</taxon>
        <taxon>Viridiplantae</taxon>
        <taxon>Streptophyta</taxon>
        <taxon>Embryophyta</taxon>
        <taxon>Tracheophyta</taxon>
        <taxon>Spermatophyta</taxon>
        <taxon>Magnoliopsida</taxon>
        <taxon>eudicotyledons</taxon>
        <taxon>Gunneridae</taxon>
        <taxon>Pentapetalae</taxon>
        <taxon>asterids</taxon>
        <taxon>campanulids</taxon>
        <taxon>Asterales</taxon>
        <taxon>Asteraceae</taxon>
        <taxon>Asteroideae</taxon>
        <taxon>Anthemideae</taxon>
        <taxon>Anthemidinae</taxon>
        <taxon>Tanacetum</taxon>
    </lineage>
</organism>
<comment type="caution">
    <text evidence="2">The sequence shown here is derived from an EMBL/GenBank/DDBJ whole genome shotgun (WGS) entry which is preliminary data.</text>
</comment>
<gene>
    <name evidence="2" type="ORF">Tci_929632</name>
</gene>
<feature type="region of interest" description="Disordered" evidence="1">
    <location>
        <begin position="42"/>
        <end position="87"/>
    </location>
</feature>
<accession>A0A699XER8</accession>
<name>A0A699XER8_TANCI</name>
<proteinExistence type="predicted"/>
<feature type="non-terminal residue" evidence="2">
    <location>
        <position position="1"/>
    </location>
</feature>
<dbReference type="EMBL" id="BKCJ011843703">
    <property type="protein sequence ID" value="GFD57663.1"/>
    <property type="molecule type" value="Genomic_DNA"/>
</dbReference>
<sequence length="87" mass="9060">QPSKAGPAERAAGGAYQRAGAPARHAARLAARLRPAAQLALYAAQPDAGPRHARRAQHPQQPGPARRDAALGAAGAVGHRPLRNQRR</sequence>
<evidence type="ECO:0000256" key="1">
    <source>
        <dbReference type="SAM" id="MobiDB-lite"/>
    </source>
</evidence>
<feature type="region of interest" description="Disordered" evidence="1">
    <location>
        <begin position="1"/>
        <end position="24"/>
    </location>
</feature>
<feature type="non-terminal residue" evidence="2">
    <location>
        <position position="87"/>
    </location>
</feature>